<dbReference type="EMBL" id="CADCUS010000243">
    <property type="protein sequence ID" value="CAA9404041.1"/>
    <property type="molecule type" value="Genomic_DNA"/>
</dbReference>
<feature type="region of interest" description="Disordered" evidence="1">
    <location>
        <begin position="47"/>
        <end position="76"/>
    </location>
</feature>
<feature type="compositionally biased region" description="Basic residues" evidence="1">
    <location>
        <begin position="7"/>
        <end position="16"/>
    </location>
</feature>
<feature type="region of interest" description="Disordered" evidence="1">
    <location>
        <begin position="1"/>
        <end position="29"/>
    </location>
</feature>
<accession>A0A6J4P8T2</accession>
<evidence type="ECO:0000313" key="2">
    <source>
        <dbReference type="EMBL" id="CAA9404041.1"/>
    </source>
</evidence>
<reference evidence="2" key="1">
    <citation type="submission" date="2020-02" db="EMBL/GenBank/DDBJ databases">
        <authorList>
            <person name="Meier V. D."/>
        </authorList>
    </citation>
    <scope>NUCLEOTIDE SEQUENCE</scope>
    <source>
        <strain evidence="2">AVDCRST_MAG66</strain>
    </source>
</reference>
<dbReference type="AlphaFoldDB" id="A0A6J4P8T2"/>
<feature type="non-terminal residue" evidence="2">
    <location>
        <position position="1"/>
    </location>
</feature>
<organism evidence="2">
    <name type="scientific">uncultured Pseudonocardia sp</name>
    <dbReference type="NCBI Taxonomy" id="211455"/>
    <lineage>
        <taxon>Bacteria</taxon>
        <taxon>Bacillati</taxon>
        <taxon>Actinomycetota</taxon>
        <taxon>Actinomycetes</taxon>
        <taxon>Pseudonocardiales</taxon>
        <taxon>Pseudonocardiaceae</taxon>
        <taxon>Pseudonocardia</taxon>
        <taxon>environmental samples</taxon>
    </lineage>
</organism>
<name>A0A6J4P8T2_9PSEU</name>
<gene>
    <name evidence="2" type="ORF">AVDCRST_MAG66-1600</name>
</gene>
<feature type="non-terminal residue" evidence="2">
    <location>
        <position position="76"/>
    </location>
</feature>
<sequence>ATVARPPRTRRGRSPHPGRSQERAGRPRPRCCGCGCRRSGRRWRRCTATPGRAARGEPSRGRRWTTRGSSDTVPSV</sequence>
<protein>
    <submittedName>
        <fullName evidence="2">Uncharacterized protein</fullName>
    </submittedName>
</protein>
<proteinExistence type="predicted"/>
<evidence type="ECO:0000256" key="1">
    <source>
        <dbReference type="SAM" id="MobiDB-lite"/>
    </source>
</evidence>